<organism evidence="1 2">
    <name type="scientific">Sphaerisporangium rhizosphaerae</name>
    <dbReference type="NCBI Taxonomy" id="2269375"/>
    <lineage>
        <taxon>Bacteria</taxon>
        <taxon>Bacillati</taxon>
        <taxon>Actinomycetota</taxon>
        <taxon>Actinomycetes</taxon>
        <taxon>Streptosporangiales</taxon>
        <taxon>Streptosporangiaceae</taxon>
        <taxon>Sphaerisporangium</taxon>
    </lineage>
</organism>
<proteinExistence type="predicted"/>
<keyword evidence="2" id="KW-1185">Reference proteome</keyword>
<dbReference type="RefSeq" id="WP_380826142.1">
    <property type="nucleotide sequence ID" value="NZ_JBHTCG010000006.1"/>
</dbReference>
<evidence type="ECO:0000313" key="2">
    <source>
        <dbReference type="Proteomes" id="UP001596496"/>
    </source>
</evidence>
<accession>A0ABW2P2Q5</accession>
<dbReference type="EMBL" id="JBHTCG010000006">
    <property type="protein sequence ID" value="MFC7382807.1"/>
    <property type="molecule type" value="Genomic_DNA"/>
</dbReference>
<name>A0ABW2P2Q5_9ACTN</name>
<dbReference type="Proteomes" id="UP001596496">
    <property type="component" value="Unassembled WGS sequence"/>
</dbReference>
<protein>
    <submittedName>
        <fullName evidence="1">Uncharacterized protein</fullName>
    </submittedName>
</protein>
<gene>
    <name evidence="1" type="ORF">ACFQSB_11375</name>
</gene>
<sequence>MGRYQCPLCNGIHRHEDTPHCPVHGMGSARDCADCARVAALVPCGGGR</sequence>
<evidence type="ECO:0000313" key="1">
    <source>
        <dbReference type="EMBL" id="MFC7382807.1"/>
    </source>
</evidence>
<comment type="caution">
    <text evidence="1">The sequence shown here is derived from an EMBL/GenBank/DDBJ whole genome shotgun (WGS) entry which is preliminary data.</text>
</comment>
<reference evidence="2" key="1">
    <citation type="journal article" date="2019" name="Int. J. Syst. Evol. Microbiol.">
        <title>The Global Catalogue of Microorganisms (GCM) 10K type strain sequencing project: providing services to taxonomists for standard genome sequencing and annotation.</title>
        <authorList>
            <consortium name="The Broad Institute Genomics Platform"/>
            <consortium name="The Broad Institute Genome Sequencing Center for Infectious Disease"/>
            <person name="Wu L."/>
            <person name="Ma J."/>
        </authorList>
    </citation>
    <scope>NUCLEOTIDE SEQUENCE [LARGE SCALE GENOMIC DNA]</scope>
    <source>
        <strain evidence="2">CECT 7649</strain>
    </source>
</reference>